<dbReference type="Proteomes" id="UP001231189">
    <property type="component" value="Unassembled WGS sequence"/>
</dbReference>
<evidence type="ECO:0000313" key="15">
    <source>
        <dbReference type="Proteomes" id="UP001231189"/>
    </source>
</evidence>
<comment type="function">
    <text evidence="11">Putative transcription activator involved in regulating light control of development.</text>
</comment>
<proteinExistence type="inferred from homology"/>
<dbReference type="InterPro" id="IPR007527">
    <property type="entry name" value="Znf_SWIM"/>
</dbReference>
<comment type="subcellular location">
    <subcellularLocation>
        <location evidence="1 11">Nucleus</location>
    </subcellularLocation>
</comment>
<gene>
    <name evidence="14" type="ORF">QYE76_040478</name>
</gene>
<evidence type="ECO:0000259" key="13">
    <source>
        <dbReference type="PROSITE" id="PS50966"/>
    </source>
</evidence>
<protein>
    <recommendedName>
        <fullName evidence="11">Protein FAR1-RELATED SEQUENCE</fullName>
    </recommendedName>
</protein>
<evidence type="ECO:0000256" key="8">
    <source>
        <dbReference type="ARBA" id="ARBA00023163"/>
    </source>
</evidence>
<evidence type="ECO:0000256" key="4">
    <source>
        <dbReference type="ARBA" id="ARBA00022771"/>
    </source>
</evidence>
<dbReference type="GO" id="GO:0008270">
    <property type="term" value="F:zinc ion binding"/>
    <property type="evidence" value="ECO:0007669"/>
    <property type="project" value="UniProtKB-UniRule"/>
</dbReference>
<evidence type="ECO:0000256" key="1">
    <source>
        <dbReference type="ARBA" id="ARBA00004123"/>
    </source>
</evidence>
<comment type="caution">
    <text evidence="14">The sequence shown here is derived from an EMBL/GenBank/DDBJ whole genome shotgun (WGS) entry which is preliminary data.</text>
</comment>
<evidence type="ECO:0000256" key="7">
    <source>
        <dbReference type="ARBA" id="ARBA00023125"/>
    </source>
</evidence>
<keyword evidence="15" id="KW-1185">Reference proteome</keyword>
<evidence type="ECO:0000313" key="14">
    <source>
        <dbReference type="EMBL" id="KAK1679630.1"/>
    </source>
</evidence>
<dbReference type="GO" id="GO:0003677">
    <property type="term" value="F:DNA binding"/>
    <property type="evidence" value="ECO:0007669"/>
    <property type="project" value="UniProtKB-KW"/>
</dbReference>
<evidence type="ECO:0000256" key="10">
    <source>
        <dbReference type="PROSITE-ProRule" id="PRU00325"/>
    </source>
</evidence>
<keyword evidence="7" id="KW-0238">DNA-binding</keyword>
<comment type="similarity">
    <text evidence="2 11">Belongs to the FHY3/FAR1 family.</text>
</comment>
<evidence type="ECO:0000256" key="5">
    <source>
        <dbReference type="ARBA" id="ARBA00022833"/>
    </source>
</evidence>
<dbReference type="GO" id="GO:0006355">
    <property type="term" value="P:regulation of DNA-templated transcription"/>
    <property type="evidence" value="ECO:0007669"/>
    <property type="project" value="UniProtKB-UniRule"/>
</dbReference>
<dbReference type="Pfam" id="PF04434">
    <property type="entry name" value="SWIM"/>
    <property type="match status" value="1"/>
</dbReference>
<feature type="domain" description="SWIM-type" evidence="13">
    <location>
        <begin position="69"/>
        <end position="105"/>
    </location>
</feature>
<feature type="compositionally biased region" description="Basic and acidic residues" evidence="12">
    <location>
        <begin position="262"/>
        <end position="271"/>
    </location>
</feature>
<name>A0AAD8TBS6_LOLMU</name>
<dbReference type="GO" id="GO:0005634">
    <property type="term" value="C:nucleus"/>
    <property type="evidence" value="ECO:0007669"/>
    <property type="project" value="UniProtKB-SubCell"/>
</dbReference>
<dbReference type="InterPro" id="IPR031052">
    <property type="entry name" value="FHY3/FAR1"/>
</dbReference>
<dbReference type="PROSITE" id="PS50966">
    <property type="entry name" value="ZF_SWIM"/>
    <property type="match status" value="1"/>
</dbReference>
<dbReference type="PANTHER" id="PTHR31669:SF217">
    <property type="entry name" value="PROTEIN FAR1-RELATED SEQUENCE"/>
    <property type="match status" value="1"/>
</dbReference>
<feature type="region of interest" description="Disordered" evidence="12">
    <location>
        <begin position="181"/>
        <end position="272"/>
    </location>
</feature>
<feature type="region of interest" description="Disordered" evidence="12">
    <location>
        <begin position="329"/>
        <end position="380"/>
    </location>
</feature>
<keyword evidence="9 11" id="KW-0539">Nucleus</keyword>
<evidence type="ECO:0000256" key="6">
    <source>
        <dbReference type="ARBA" id="ARBA00023015"/>
    </source>
</evidence>
<keyword evidence="5 11" id="KW-0862">Zinc</keyword>
<evidence type="ECO:0000256" key="12">
    <source>
        <dbReference type="SAM" id="MobiDB-lite"/>
    </source>
</evidence>
<dbReference type="InterPro" id="IPR006564">
    <property type="entry name" value="Znf_PMZ"/>
</dbReference>
<feature type="compositionally biased region" description="Acidic residues" evidence="12">
    <location>
        <begin position="334"/>
        <end position="371"/>
    </location>
</feature>
<evidence type="ECO:0000256" key="9">
    <source>
        <dbReference type="ARBA" id="ARBA00023242"/>
    </source>
</evidence>
<dbReference type="AlphaFoldDB" id="A0AAD8TBS6"/>
<evidence type="ECO:0000256" key="3">
    <source>
        <dbReference type="ARBA" id="ARBA00022723"/>
    </source>
</evidence>
<keyword evidence="6" id="KW-0805">Transcription regulation</keyword>
<dbReference type="Gene3D" id="2.40.330.10">
    <property type="entry name" value="DNA-binding pseudobarrel domain"/>
    <property type="match status" value="1"/>
</dbReference>
<dbReference type="InterPro" id="IPR015300">
    <property type="entry name" value="DNA-bd_pseudobarrel_sf"/>
</dbReference>
<keyword evidence="4 10" id="KW-0863">Zinc-finger</keyword>
<organism evidence="14 15">
    <name type="scientific">Lolium multiflorum</name>
    <name type="common">Italian ryegrass</name>
    <name type="synonym">Lolium perenne subsp. multiflorum</name>
    <dbReference type="NCBI Taxonomy" id="4521"/>
    <lineage>
        <taxon>Eukaryota</taxon>
        <taxon>Viridiplantae</taxon>
        <taxon>Streptophyta</taxon>
        <taxon>Embryophyta</taxon>
        <taxon>Tracheophyta</taxon>
        <taxon>Spermatophyta</taxon>
        <taxon>Magnoliopsida</taxon>
        <taxon>Liliopsida</taxon>
        <taxon>Poales</taxon>
        <taxon>Poaceae</taxon>
        <taxon>BOP clade</taxon>
        <taxon>Pooideae</taxon>
        <taxon>Poodae</taxon>
        <taxon>Poeae</taxon>
        <taxon>Poeae Chloroplast Group 2 (Poeae type)</taxon>
        <taxon>Loliodinae</taxon>
        <taxon>Loliinae</taxon>
        <taxon>Lolium</taxon>
    </lineage>
</organism>
<keyword evidence="8" id="KW-0804">Transcription</keyword>
<dbReference type="PANTHER" id="PTHR31669">
    <property type="entry name" value="PROTEIN FAR1-RELATED SEQUENCE 10-RELATED"/>
    <property type="match status" value="1"/>
</dbReference>
<evidence type="ECO:0000256" key="2">
    <source>
        <dbReference type="ARBA" id="ARBA00005889"/>
    </source>
</evidence>
<keyword evidence="3 11" id="KW-0479">Metal-binding</keyword>
<evidence type="ECO:0000256" key="11">
    <source>
        <dbReference type="RuleBase" id="RU367018"/>
    </source>
</evidence>
<reference evidence="14" key="1">
    <citation type="submission" date="2023-07" db="EMBL/GenBank/DDBJ databases">
        <title>A chromosome-level genome assembly of Lolium multiflorum.</title>
        <authorList>
            <person name="Chen Y."/>
            <person name="Copetti D."/>
            <person name="Kolliker R."/>
            <person name="Studer B."/>
        </authorList>
    </citation>
    <scope>NUCLEOTIDE SEQUENCE</scope>
    <source>
        <strain evidence="14">02402/16</strain>
        <tissue evidence="14">Leaf</tissue>
    </source>
</reference>
<dbReference type="EMBL" id="JAUUTY010000002">
    <property type="protein sequence ID" value="KAK1679630.1"/>
    <property type="molecule type" value="Genomic_DNA"/>
</dbReference>
<accession>A0AAD8TBS6</accession>
<sequence>MENYSLLMGAAAVMKMAVEMAAVSMEKPSGALPRSGRVPGHSCPPDLGFAMAAAGTFLSKEFAWSRHEFRVLADEVEGRYECECKLWEHTGLFCHHVIAVFEHLRLDEIPSKYILQRYTKDAVTNPDFNRRDYMRTTDDGTSIEYRRTILYSEAVKIINKGCSSEEKFQIALSAFRDANTRLDNEDAEQENNEDAEMENNEQSSNQENTTRETGEQNDIPQAENNDPYADIQPPLLAITKGSKTTDAARKNGKCKQPVPARPEPELDEYGRPKGTRVCGTCNKISGHNSRTCKARQLAKKLLETHEKVYGPTASSGNIKVRIRNLLARQHIPENDDEEKLDTDEGECFEDETDDEEYEQEDEDEDITEQEETQNTPDVDDKLENLKFNRMAAGPSYIILSDSESDEETCKRGPTIHAFEFFDKHCHFGNEVELTKANLNHLKRQVIDYKPQIPYYVCKMGKTTNNLTRGKMTFNKEYTEEHLKNYLTVPTTIPITSNTNAWVGTRVRINKVATGHAVITTNWPDVVMGAEIKDGDICMFCFYDGTRELGCFVTRLSN</sequence>
<dbReference type="SUPFAM" id="SSF101936">
    <property type="entry name" value="DNA-binding pseudobarrel domain"/>
    <property type="match status" value="1"/>
</dbReference>
<feature type="compositionally biased region" description="Acidic residues" evidence="12">
    <location>
        <begin position="185"/>
        <end position="199"/>
    </location>
</feature>
<dbReference type="SMART" id="SM00575">
    <property type="entry name" value="ZnF_PMZ"/>
    <property type="match status" value="1"/>
</dbReference>